<protein>
    <recommendedName>
        <fullName evidence="4">Secreted protein</fullName>
    </recommendedName>
</protein>
<dbReference type="EMBL" id="JAENGZ010000909">
    <property type="protein sequence ID" value="KAG6952558.1"/>
    <property type="molecule type" value="Genomic_DNA"/>
</dbReference>
<evidence type="ECO:0000313" key="3">
    <source>
        <dbReference type="Proteomes" id="UP000688947"/>
    </source>
</evidence>
<proteinExistence type="predicted"/>
<evidence type="ECO:0000256" key="1">
    <source>
        <dbReference type="SAM" id="SignalP"/>
    </source>
</evidence>
<keyword evidence="1" id="KW-0732">Signal</keyword>
<gene>
    <name evidence="2" type="ORF">JG687_00012938</name>
</gene>
<organism evidence="2 3">
    <name type="scientific">Phytophthora cactorum</name>
    <dbReference type="NCBI Taxonomy" id="29920"/>
    <lineage>
        <taxon>Eukaryota</taxon>
        <taxon>Sar</taxon>
        <taxon>Stramenopiles</taxon>
        <taxon>Oomycota</taxon>
        <taxon>Peronosporomycetes</taxon>
        <taxon>Peronosporales</taxon>
        <taxon>Peronosporaceae</taxon>
        <taxon>Phytophthora</taxon>
    </lineage>
</organism>
<comment type="caution">
    <text evidence="2">The sequence shown here is derived from an EMBL/GenBank/DDBJ whole genome shotgun (WGS) entry which is preliminary data.</text>
</comment>
<dbReference type="Proteomes" id="UP000688947">
    <property type="component" value="Unassembled WGS sequence"/>
</dbReference>
<sequence length="111" mass="12107">MPSSVSLLLLLLKSYSHVDPERCGSVGNRQLRTFSTSDVAMEHPSSMHAKWRAQVFVHAQRAPRAANRTDLTHANAATACTVLVYCGTSRSGHAEICTLLKSVSKQQQDPS</sequence>
<name>A0A8T1U436_9STRA</name>
<evidence type="ECO:0008006" key="4">
    <source>
        <dbReference type="Google" id="ProtNLM"/>
    </source>
</evidence>
<dbReference type="AlphaFoldDB" id="A0A8T1U436"/>
<accession>A0A8T1U436</accession>
<feature type="signal peptide" evidence="1">
    <location>
        <begin position="1"/>
        <end position="20"/>
    </location>
</feature>
<feature type="chain" id="PRO_5035764717" description="Secreted protein" evidence="1">
    <location>
        <begin position="21"/>
        <end position="111"/>
    </location>
</feature>
<evidence type="ECO:0000313" key="2">
    <source>
        <dbReference type="EMBL" id="KAG6952558.1"/>
    </source>
</evidence>
<reference evidence="2" key="1">
    <citation type="submission" date="2021-01" db="EMBL/GenBank/DDBJ databases">
        <title>Phytophthora aleatoria, a newly-described species from Pinus radiata is distinct from Phytophthora cactorum isolates based on comparative genomics.</title>
        <authorList>
            <person name="Mcdougal R."/>
            <person name="Panda P."/>
            <person name="Williams N."/>
            <person name="Studholme D.J."/>
        </authorList>
    </citation>
    <scope>NUCLEOTIDE SEQUENCE</scope>
    <source>
        <strain evidence="2">NZFS 3830</strain>
    </source>
</reference>